<feature type="domain" description="DUF3592" evidence="2">
    <location>
        <begin position="48"/>
        <end position="130"/>
    </location>
</feature>
<name>A0A518CIJ0_9PLAN</name>
<dbReference type="EMBL" id="CP036281">
    <property type="protein sequence ID" value="QDU79030.1"/>
    <property type="molecule type" value="Genomic_DNA"/>
</dbReference>
<proteinExistence type="predicted"/>
<evidence type="ECO:0000259" key="2">
    <source>
        <dbReference type="Pfam" id="PF12158"/>
    </source>
</evidence>
<dbReference type="AlphaFoldDB" id="A0A518CIJ0"/>
<keyword evidence="1" id="KW-0812">Transmembrane</keyword>
<keyword evidence="4" id="KW-1185">Reference proteome</keyword>
<dbReference type="Proteomes" id="UP000317178">
    <property type="component" value="Chromosome"/>
</dbReference>
<gene>
    <name evidence="3" type="ORF">Pla110_07340</name>
</gene>
<keyword evidence="1" id="KW-1133">Transmembrane helix</keyword>
<dbReference type="KEGG" id="plon:Pla110_07340"/>
<accession>A0A518CIJ0</accession>
<feature type="transmembrane region" description="Helical" evidence="1">
    <location>
        <begin position="133"/>
        <end position="153"/>
    </location>
</feature>
<dbReference type="InterPro" id="IPR021994">
    <property type="entry name" value="DUF3592"/>
</dbReference>
<protein>
    <recommendedName>
        <fullName evidence="2">DUF3592 domain-containing protein</fullName>
    </recommendedName>
</protein>
<evidence type="ECO:0000256" key="1">
    <source>
        <dbReference type="SAM" id="Phobius"/>
    </source>
</evidence>
<dbReference type="OrthoDB" id="239334at2"/>
<evidence type="ECO:0000313" key="4">
    <source>
        <dbReference type="Proteomes" id="UP000317178"/>
    </source>
</evidence>
<organism evidence="3 4">
    <name type="scientific">Polystyrenella longa</name>
    <dbReference type="NCBI Taxonomy" id="2528007"/>
    <lineage>
        <taxon>Bacteria</taxon>
        <taxon>Pseudomonadati</taxon>
        <taxon>Planctomycetota</taxon>
        <taxon>Planctomycetia</taxon>
        <taxon>Planctomycetales</taxon>
        <taxon>Planctomycetaceae</taxon>
        <taxon>Polystyrenella</taxon>
    </lineage>
</organism>
<reference evidence="3 4" key="1">
    <citation type="submission" date="2019-02" db="EMBL/GenBank/DDBJ databases">
        <title>Deep-cultivation of Planctomycetes and their phenomic and genomic characterization uncovers novel biology.</title>
        <authorList>
            <person name="Wiegand S."/>
            <person name="Jogler M."/>
            <person name="Boedeker C."/>
            <person name="Pinto D."/>
            <person name="Vollmers J."/>
            <person name="Rivas-Marin E."/>
            <person name="Kohn T."/>
            <person name="Peeters S.H."/>
            <person name="Heuer A."/>
            <person name="Rast P."/>
            <person name="Oberbeckmann S."/>
            <person name="Bunk B."/>
            <person name="Jeske O."/>
            <person name="Meyerdierks A."/>
            <person name="Storesund J.E."/>
            <person name="Kallscheuer N."/>
            <person name="Luecker S."/>
            <person name="Lage O.M."/>
            <person name="Pohl T."/>
            <person name="Merkel B.J."/>
            <person name="Hornburger P."/>
            <person name="Mueller R.-W."/>
            <person name="Bruemmer F."/>
            <person name="Labrenz M."/>
            <person name="Spormann A.M."/>
            <person name="Op den Camp H."/>
            <person name="Overmann J."/>
            <person name="Amann R."/>
            <person name="Jetten M.S.M."/>
            <person name="Mascher T."/>
            <person name="Medema M.H."/>
            <person name="Devos D.P."/>
            <person name="Kaster A.-K."/>
            <person name="Ovreas L."/>
            <person name="Rohde M."/>
            <person name="Galperin M.Y."/>
            <person name="Jogler C."/>
        </authorList>
    </citation>
    <scope>NUCLEOTIDE SEQUENCE [LARGE SCALE GENOMIC DNA]</scope>
    <source>
        <strain evidence="3 4">Pla110</strain>
    </source>
</reference>
<feature type="transmembrane region" description="Helical" evidence="1">
    <location>
        <begin position="16"/>
        <end position="36"/>
    </location>
</feature>
<evidence type="ECO:0000313" key="3">
    <source>
        <dbReference type="EMBL" id="QDU79030.1"/>
    </source>
</evidence>
<dbReference type="Pfam" id="PF12158">
    <property type="entry name" value="DUF3592"/>
    <property type="match status" value="1"/>
</dbReference>
<dbReference type="RefSeq" id="WP_144993327.1">
    <property type="nucleotide sequence ID" value="NZ_CP036281.1"/>
</dbReference>
<sequence>MSEEAKQMMADARNRFLVMYLGLFLLVGGTGGYLIFGSYIRSWSYEPVPGVITKSSLESCGMDGFAEEIRFSYQVDGKEYYQGRLREDFGKFCDKKQAIQELLDEYPVGSNVEAWYDPDQPSHAVIDRSMGQIQWVMGCVLIGFSVILLIAWLMQYSNLKRQAVSQDTT</sequence>
<keyword evidence="1" id="KW-0472">Membrane</keyword>